<dbReference type="CGD" id="CAL0135366">
    <property type="gene designation" value="CAGL0L03388g"/>
</dbReference>
<dbReference type="AlphaFoldDB" id="Q6FLH4"/>
<organism evidence="2 3">
    <name type="scientific">Candida glabrata (strain ATCC 2001 / BCRC 20586 / JCM 3761 / NBRC 0622 / NRRL Y-65 / CBS 138)</name>
    <name type="common">Yeast</name>
    <name type="synonym">Nakaseomyces glabratus</name>
    <dbReference type="NCBI Taxonomy" id="284593"/>
    <lineage>
        <taxon>Eukaryota</taxon>
        <taxon>Fungi</taxon>
        <taxon>Dikarya</taxon>
        <taxon>Ascomycota</taxon>
        <taxon>Saccharomycotina</taxon>
        <taxon>Saccharomycetes</taxon>
        <taxon>Saccharomycetales</taxon>
        <taxon>Saccharomycetaceae</taxon>
        <taxon>Nakaseomyces</taxon>
    </lineage>
</organism>
<dbReference type="HOGENOM" id="CLU_1343078_0_0_1"/>
<dbReference type="KEGG" id="cgr:2890731"/>
<evidence type="ECO:0000313" key="3">
    <source>
        <dbReference type="Proteomes" id="UP000002428"/>
    </source>
</evidence>
<protein>
    <submittedName>
        <fullName evidence="2">Uncharacterized protein</fullName>
    </submittedName>
</protein>
<dbReference type="RefSeq" id="XP_448920.1">
    <property type="nucleotide sequence ID" value="XM_448920.1"/>
</dbReference>
<dbReference type="Proteomes" id="UP000002428">
    <property type="component" value="Chromosome L"/>
</dbReference>
<dbReference type="EMBL" id="CR380958">
    <property type="protein sequence ID" value="CAG61890.1"/>
    <property type="molecule type" value="Genomic_DNA"/>
</dbReference>
<accession>Q6FLH4</accession>
<name>Q6FLH4_CANGA</name>
<evidence type="ECO:0000313" key="1">
    <source>
        <dbReference type="CGD" id="CAL0135366"/>
    </source>
</evidence>
<proteinExistence type="predicted"/>
<reference evidence="2 3" key="1">
    <citation type="journal article" date="2004" name="Nature">
        <title>Genome evolution in yeasts.</title>
        <authorList>
            <consortium name="Genolevures"/>
            <person name="Dujon B."/>
            <person name="Sherman D."/>
            <person name="Fischer G."/>
            <person name="Durrens P."/>
            <person name="Casaregola S."/>
            <person name="Lafontaine I."/>
            <person name="de Montigny J."/>
            <person name="Marck C."/>
            <person name="Neuveglise C."/>
            <person name="Talla E."/>
            <person name="Goffard N."/>
            <person name="Frangeul L."/>
            <person name="Aigle M."/>
            <person name="Anthouard V."/>
            <person name="Babour A."/>
            <person name="Barbe V."/>
            <person name="Barnay S."/>
            <person name="Blanchin S."/>
            <person name="Beckerich J.M."/>
            <person name="Beyne E."/>
            <person name="Bleykasten C."/>
            <person name="Boisrame A."/>
            <person name="Boyer J."/>
            <person name="Cattolico L."/>
            <person name="Confanioleri F."/>
            <person name="de Daruvar A."/>
            <person name="Despons L."/>
            <person name="Fabre E."/>
            <person name="Fairhead C."/>
            <person name="Ferry-Dumazet H."/>
            <person name="Groppi A."/>
            <person name="Hantraye F."/>
            <person name="Hennequin C."/>
            <person name="Jauniaux N."/>
            <person name="Joyet P."/>
            <person name="Kachouri R."/>
            <person name="Kerrest A."/>
            <person name="Koszul R."/>
            <person name="Lemaire M."/>
            <person name="Lesur I."/>
            <person name="Ma L."/>
            <person name="Muller H."/>
            <person name="Nicaud J.M."/>
            <person name="Nikolski M."/>
            <person name="Oztas S."/>
            <person name="Ozier-Kalogeropoulos O."/>
            <person name="Pellenz S."/>
            <person name="Potier S."/>
            <person name="Richard G.F."/>
            <person name="Straub M.L."/>
            <person name="Suleau A."/>
            <person name="Swennene D."/>
            <person name="Tekaia F."/>
            <person name="Wesolowski-Louvel M."/>
            <person name="Westhof E."/>
            <person name="Wirth B."/>
            <person name="Zeniou-Meyer M."/>
            <person name="Zivanovic I."/>
            <person name="Bolotin-Fukuhara M."/>
            <person name="Thierry A."/>
            <person name="Bouchier C."/>
            <person name="Caudron B."/>
            <person name="Scarpelli C."/>
            <person name="Gaillardin C."/>
            <person name="Weissenbach J."/>
            <person name="Wincker P."/>
            <person name="Souciet J.L."/>
        </authorList>
    </citation>
    <scope>NUCLEOTIDE SEQUENCE [LARGE SCALE GENOMIC DNA]</scope>
    <source>
        <strain evidence="3">ATCC 2001 / BCRC 20586 / JCM 3761 / NBRC 0622 / NRRL Y-65 / CBS 138</strain>
    </source>
</reference>
<dbReference type="InParanoid" id="Q6FLH4"/>
<gene>
    <name evidence="1 2" type="ordered locus">CAGL0L03388g</name>
</gene>
<sequence>MYGVFSVRVRGTNSNTLNMSTSRNPQDYRNTGRLRNTCRSSPLLLEKSDISVTCPVYLFLLMLSTPPVRNWRRCPPLRAGSHVPLLGFRDVSPRAPGRMETVCYETVIFPVWAASFVSGREPPTHNPQAIENETGIMAHPPSTPCYSRVMTCVVHCIRWYHMLYMCSFHMFHHMTSRLHVPHRVLSFGVFHSIVNILHHDYAPS</sequence>
<keyword evidence="3" id="KW-1185">Reference proteome</keyword>
<dbReference type="VEuPathDB" id="FungiDB:CAGL0L03388g"/>
<evidence type="ECO:0000313" key="2">
    <source>
        <dbReference type="EMBL" id="CAG61890.1"/>
    </source>
</evidence>